<name>A0A1G6YV95_9PROT</name>
<evidence type="ECO:0000313" key="3">
    <source>
        <dbReference type="Proteomes" id="UP000199412"/>
    </source>
</evidence>
<dbReference type="InterPro" id="IPR013216">
    <property type="entry name" value="Methyltransf_11"/>
</dbReference>
<dbReference type="Gene3D" id="3.40.50.150">
    <property type="entry name" value="Vaccinia Virus protein VP39"/>
    <property type="match status" value="1"/>
</dbReference>
<keyword evidence="2" id="KW-0489">Methyltransferase</keyword>
<dbReference type="EMBL" id="FNAP01000002">
    <property type="protein sequence ID" value="SDD94319.1"/>
    <property type="molecule type" value="Genomic_DNA"/>
</dbReference>
<proteinExistence type="predicted"/>
<dbReference type="CDD" id="cd02440">
    <property type="entry name" value="AdoMet_MTases"/>
    <property type="match status" value="1"/>
</dbReference>
<dbReference type="InterPro" id="IPR029063">
    <property type="entry name" value="SAM-dependent_MTases_sf"/>
</dbReference>
<sequence>MPDPTLPESLTHGLPVRGTRAVLLDTLAPLEGRRVADIGCGDGTWTRFLSENGADVVGLDPNRRQLDRTLEVPPVAQERYFEAGAEALPLEDASRDIALFFNSLHHVPGDLMASALGEAARITRRGGMVVAFEPVARGSNFVLNRALDDETEVRALAHRRLHEAADGHLPLALEREFEYVTVTKKRDFAAWKDWQVRISPARAARFAADEDGLRAHFERVLADLPRDEEGHALLDQPMRATILRRT</sequence>
<dbReference type="SUPFAM" id="SSF53335">
    <property type="entry name" value="S-adenosyl-L-methionine-dependent methyltransferases"/>
    <property type="match status" value="1"/>
</dbReference>
<protein>
    <submittedName>
        <fullName evidence="2">Methyltransferase domain-containing protein</fullName>
    </submittedName>
</protein>
<accession>A0A1G6YV95</accession>
<dbReference type="Proteomes" id="UP000199412">
    <property type="component" value="Unassembled WGS sequence"/>
</dbReference>
<dbReference type="RefSeq" id="WP_176793352.1">
    <property type="nucleotide sequence ID" value="NZ_FNAP01000002.1"/>
</dbReference>
<dbReference type="PANTHER" id="PTHR43591">
    <property type="entry name" value="METHYLTRANSFERASE"/>
    <property type="match status" value="1"/>
</dbReference>
<dbReference type="PANTHER" id="PTHR43591:SF110">
    <property type="entry name" value="RHODANESE DOMAIN-CONTAINING PROTEIN"/>
    <property type="match status" value="1"/>
</dbReference>
<dbReference type="STRING" id="69960.SAMN05421720_102143"/>
<dbReference type="GO" id="GO:0008757">
    <property type="term" value="F:S-adenosylmethionine-dependent methyltransferase activity"/>
    <property type="evidence" value="ECO:0007669"/>
    <property type="project" value="InterPro"/>
</dbReference>
<dbReference type="AlphaFoldDB" id="A0A1G6YV95"/>
<keyword evidence="3" id="KW-1185">Reference proteome</keyword>
<dbReference type="Pfam" id="PF08241">
    <property type="entry name" value="Methyltransf_11"/>
    <property type="match status" value="1"/>
</dbReference>
<reference evidence="2 3" key="1">
    <citation type="submission" date="2016-10" db="EMBL/GenBank/DDBJ databases">
        <authorList>
            <person name="de Groot N.N."/>
        </authorList>
    </citation>
    <scope>NUCLEOTIDE SEQUENCE [LARGE SCALE GENOMIC DNA]</scope>
    <source>
        <strain evidence="2 3">ATCC 700224</strain>
    </source>
</reference>
<feature type="domain" description="Methyltransferase type 11" evidence="1">
    <location>
        <begin position="37"/>
        <end position="130"/>
    </location>
</feature>
<evidence type="ECO:0000313" key="2">
    <source>
        <dbReference type="EMBL" id="SDD94319.1"/>
    </source>
</evidence>
<gene>
    <name evidence="2" type="ORF">SAMN05421720_102143</name>
</gene>
<organism evidence="2 3">
    <name type="scientific">Rhodospira trueperi</name>
    <dbReference type="NCBI Taxonomy" id="69960"/>
    <lineage>
        <taxon>Bacteria</taxon>
        <taxon>Pseudomonadati</taxon>
        <taxon>Pseudomonadota</taxon>
        <taxon>Alphaproteobacteria</taxon>
        <taxon>Rhodospirillales</taxon>
        <taxon>Rhodospirillaceae</taxon>
        <taxon>Rhodospira</taxon>
    </lineage>
</organism>
<evidence type="ECO:0000259" key="1">
    <source>
        <dbReference type="Pfam" id="PF08241"/>
    </source>
</evidence>
<dbReference type="GO" id="GO:0032259">
    <property type="term" value="P:methylation"/>
    <property type="evidence" value="ECO:0007669"/>
    <property type="project" value="UniProtKB-KW"/>
</dbReference>
<keyword evidence="2" id="KW-0808">Transferase</keyword>